<evidence type="ECO:0000259" key="1">
    <source>
        <dbReference type="PROSITE" id="PS51819"/>
    </source>
</evidence>
<evidence type="ECO:0000313" key="2">
    <source>
        <dbReference type="EMBL" id="GLK03137.1"/>
    </source>
</evidence>
<organism evidence="2 3">
    <name type="scientific">Microbacterium keratanolyticum</name>
    <dbReference type="NCBI Taxonomy" id="67574"/>
    <lineage>
        <taxon>Bacteria</taxon>
        <taxon>Bacillati</taxon>
        <taxon>Actinomycetota</taxon>
        <taxon>Actinomycetes</taxon>
        <taxon>Micrococcales</taxon>
        <taxon>Microbacteriaceae</taxon>
        <taxon>Microbacterium</taxon>
    </lineage>
</organism>
<dbReference type="InterPro" id="IPR004360">
    <property type="entry name" value="Glyas_Fos-R_dOase_dom"/>
</dbReference>
<accession>A0A9W6HVG7</accession>
<protein>
    <submittedName>
        <fullName evidence="2">Glyoxalase</fullName>
    </submittedName>
</protein>
<sequence>MKMTGFYPVVMVEDVSVASAFFREVLGFEFTFDSDWYVSLRADGGELAFLDHTHPTIPEGFRVPAQGLLLNVEVDDATAEYARLVTELGLPERLPLRDEDFGQRHFIIEGPGGVLIDVIEEIDPTPEFAEGYAE</sequence>
<dbReference type="RefSeq" id="WP_204937936.1">
    <property type="nucleotide sequence ID" value="NZ_BAAAUM010000002.1"/>
</dbReference>
<dbReference type="InterPro" id="IPR037523">
    <property type="entry name" value="VOC_core"/>
</dbReference>
<dbReference type="AlphaFoldDB" id="A0A9W6HVG7"/>
<dbReference type="Gene3D" id="3.30.720.110">
    <property type="match status" value="1"/>
</dbReference>
<keyword evidence="3" id="KW-1185">Reference proteome</keyword>
<dbReference type="PROSITE" id="PS51819">
    <property type="entry name" value="VOC"/>
    <property type="match status" value="1"/>
</dbReference>
<evidence type="ECO:0000313" key="3">
    <source>
        <dbReference type="Proteomes" id="UP001142325"/>
    </source>
</evidence>
<dbReference type="Gene3D" id="3.30.720.120">
    <property type="match status" value="1"/>
</dbReference>
<gene>
    <name evidence="2" type="ORF">GCM10017596_28520</name>
</gene>
<proteinExistence type="predicted"/>
<feature type="domain" description="VOC" evidence="1">
    <location>
        <begin position="3"/>
        <end position="121"/>
    </location>
</feature>
<reference evidence="2" key="2">
    <citation type="submission" date="2023-01" db="EMBL/GenBank/DDBJ databases">
        <authorList>
            <person name="Sun Q."/>
            <person name="Evtushenko L."/>
        </authorList>
    </citation>
    <scope>NUCLEOTIDE SEQUENCE</scope>
    <source>
        <strain evidence="2">VKM Ac-1958</strain>
    </source>
</reference>
<dbReference type="Proteomes" id="UP001142325">
    <property type="component" value="Unassembled WGS sequence"/>
</dbReference>
<name>A0A9W6HVG7_9MICO</name>
<reference evidence="2" key="1">
    <citation type="journal article" date="2014" name="Int. J. Syst. Evol. Microbiol.">
        <title>Complete genome sequence of Corynebacterium casei LMG S-19264T (=DSM 44701T), isolated from a smear-ripened cheese.</title>
        <authorList>
            <consortium name="US DOE Joint Genome Institute (JGI-PGF)"/>
            <person name="Walter F."/>
            <person name="Albersmeier A."/>
            <person name="Kalinowski J."/>
            <person name="Ruckert C."/>
        </authorList>
    </citation>
    <scope>NUCLEOTIDE SEQUENCE</scope>
    <source>
        <strain evidence="2">VKM Ac-1958</strain>
    </source>
</reference>
<dbReference type="SUPFAM" id="SSF54593">
    <property type="entry name" value="Glyoxalase/Bleomycin resistance protein/Dihydroxybiphenyl dioxygenase"/>
    <property type="match status" value="1"/>
</dbReference>
<dbReference type="Pfam" id="PF00903">
    <property type="entry name" value="Glyoxalase"/>
    <property type="match status" value="1"/>
</dbReference>
<dbReference type="EMBL" id="BSET01000002">
    <property type="protein sequence ID" value="GLK03137.1"/>
    <property type="molecule type" value="Genomic_DNA"/>
</dbReference>
<dbReference type="InterPro" id="IPR029068">
    <property type="entry name" value="Glyas_Bleomycin-R_OHBP_Dase"/>
</dbReference>
<comment type="caution">
    <text evidence="2">The sequence shown here is derived from an EMBL/GenBank/DDBJ whole genome shotgun (WGS) entry which is preliminary data.</text>
</comment>